<protein>
    <recommendedName>
        <fullName evidence="1">CNP1-like uncharacterized domain-containing protein</fullName>
    </recommendedName>
</protein>
<accession>A0A6G7VAI4</accession>
<dbReference type="InterPro" id="IPR014861">
    <property type="entry name" value="CNP1-like_dom"/>
</dbReference>
<proteinExistence type="predicted"/>
<name>A0A6G7VAI4_9GAMM</name>
<dbReference type="RefSeq" id="WP_166269855.1">
    <property type="nucleotide sequence ID" value="NZ_CP048029.1"/>
</dbReference>
<keyword evidence="3" id="KW-1185">Reference proteome</keyword>
<dbReference type="EMBL" id="CP048029">
    <property type="protein sequence ID" value="QIK37083.1"/>
    <property type="molecule type" value="Genomic_DNA"/>
</dbReference>
<organism evidence="2 3">
    <name type="scientific">Caldichromatium japonicum</name>
    <dbReference type="NCBI Taxonomy" id="2699430"/>
    <lineage>
        <taxon>Bacteria</taxon>
        <taxon>Pseudomonadati</taxon>
        <taxon>Pseudomonadota</taxon>
        <taxon>Gammaproteobacteria</taxon>
        <taxon>Chromatiales</taxon>
        <taxon>Chromatiaceae</taxon>
        <taxon>Caldichromatium</taxon>
    </lineage>
</organism>
<dbReference type="KEGG" id="cjap:GWK36_02655"/>
<dbReference type="AlphaFoldDB" id="A0A6G7VAI4"/>
<dbReference type="Proteomes" id="UP000502699">
    <property type="component" value="Chromosome"/>
</dbReference>
<feature type="domain" description="CNP1-like uncharacterised" evidence="1">
    <location>
        <begin position="51"/>
        <end position="180"/>
    </location>
</feature>
<gene>
    <name evidence="2" type="ORF">GWK36_02655</name>
</gene>
<evidence type="ECO:0000259" key="1">
    <source>
        <dbReference type="Pfam" id="PF08750"/>
    </source>
</evidence>
<evidence type="ECO:0000313" key="2">
    <source>
        <dbReference type="EMBL" id="QIK37083.1"/>
    </source>
</evidence>
<dbReference type="Pfam" id="PF08750">
    <property type="entry name" value="CNP1"/>
    <property type="match status" value="1"/>
</dbReference>
<reference evidence="3" key="1">
    <citation type="submission" date="2020-01" db="EMBL/GenBank/DDBJ databases">
        <title>Caldichromatium gen. nov., sp. nov., a thermophilic purple sulfur bacterium member of the family Chromatiaceae isolated from Nakabusa hot spring, Japan.</title>
        <authorList>
            <person name="Saini M.K."/>
            <person name="Hanada S."/>
            <person name="Tank M."/>
        </authorList>
    </citation>
    <scope>NUCLEOTIDE SEQUENCE [LARGE SCALE GENOMIC DNA]</scope>
    <source>
        <strain evidence="3">No.7</strain>
    </source>
</reference>
<sequence length="195" mass="21426">MPIHLSKIRAGIWGGWLTSTVLATALNAAEQSPFIHEPEPPVPASVNTPLPWSEDPSWLPPLPQEADLLPLNVASGSGVFRYFIDGRNLVIGQDGVVRYTILIRSPSGTPNLSFEGIRCTARGQYRVFAYGTDQGFTPVDQDWQPIGLDSEPYRIQLWRHHLCLLDVYRPRSVAEIKRSLQIQGGAGGGQGLLSD</sequence>
<evidence type="ECO:0000313" key="3">
    <source>
        <dbReference type="Proteomes" id="UP000502699"/>
    </source>
</evidence>